<comment type="catalytic activity">
    <reaction evidence="2">
        <text>cytidine(34) in elongator tRNA(Met) + acetate + ATP = N(4)-acetylcytidine(34) in elongator tRNA(Met) + AMP + diphosphate</text>
        <dbReference type="Rhea" id="RHEA:58144"/>
        <dbReference type="Rhea" id="RHEA-COMP:10693"/>
        <dbReference type="Rhea" id="RHEA-COMP:10694"/>
        <dbReference type="ChEBI" id="CHEBI:30089"/>
        <dbReference type="ChEBI" id="CHEBI:30616"/>
        <dbReference type="ChEBI" id="CHEBI:33019"/>
        <dbReference type="ChEBI" id="CHEBI:74900"/>
        <dbReference type="ChEBI" id="CHEBI:82748"/>
        <dbReference type="ChEBI" id="CHEBI:456215"/>
    </reaction>
</comment>
<dbReference type="RefSeq" id="WP_025747045.1">
    <property type="nucleotide sequence ID" value="NZ_FOXR01000016.1"/>
</dbReference>
<dbReference type="PANTHER" id="PTHR37825:SF1">
    <property type="entry name" value="TRNA(MET) CYTIDINE ACETATE LIGASE"/>
    <property type="match status" value="1"/>
</dbReference>
<dbReference type="Gene3D" id="3.40.50.620">
    <property type="entry name" value="HUPs"/>
    <property type="match status" value="1"/>
</dbReference>
<keyword evidence="2" id="KW-0694">RNA-binding</keyword>
<feature type="binding site" evidence="2">
    <location>
        <position position="171"/>
    </location>
    <ligand>
        <name>ATP</name>
        <dbReference type="ChEBI" id="CHEBI:30616"/>
    </ligand>
</feature>
<dbReference type="GO" id="GO:0006400">
    <property type="term" value="P:tRNA modification"/>
    <property type="evidence" value="ECO:0007669"/>
    <property type="project" value="UniProtKB-UniRule"/>
</dbReference>
<keyword evidence="2" id="KW-0547">Nucleotide-binding</keyword>
<dbReference type="EC" id="6.3.4.-" evidence="2"/>
<reference evidence="3 4" key="1">
    <citation type="submission" date="2016-10" db="EMBL/GenBank/DDBJ databases">
        <authorList>
            <person name="de Groot N.N."/>
        </authorList>
    </citation>
    <scope>NUCLEOTIDE SEQUENCE [LARGE SCALE GENOMIC DNA]</scope>
    <source>
        <strain evidence="3 4">DSM 20678</strain>
    </source>
</reference>
<dbReference type="GO" id="GO:0016740">
    <property type="term" value="F:transferase activity"/>
    <property type="evidence" value="ECO:0007669"/>
    <property type="project" value="UniProtKB-KW"/>
</dbReference>
<comment type="subcellular location">
    <subcellularLocation>
        <location evidence="2">Cytoplasm</location>
    </subcellularLocation>
</comment>
<dbReference type="SUPFAM" id="SSF52374">
    <property type="entry name" value="Nucleotidylyl transferase"/>
    <property type="match status" value="1"/>
</dbReference>
<dbReference type="AlphaFoldDB" id="A0A1I5WE86"/>
<dbReference type="InterPro" id="IPR008513">
    <property type="entry name" value="tRNA(Met)_cyd_acetate_ligase"/>
</dbReference>
<keyword evidence="4" id="KW-1185">Reference proteome</keyword>
<dbReference type="InterPro" id="IPR014729">
    <property type="entry name" value="Rossmann-like_a/b/a_fold"/>
</dbReference>
<dbReference type="STRING" id="937334.SAMN05444406_1164"/>
<organism evidence="3 4">
    <name type="scientific">Caldicoprobacter faecalis</name>
    <dbReference type="NCBI Taxonomy" id="937334"/>
    <lineage>
        <taxon>Bacteria</taxon>
        <taxon>Bacillati</taxon>
        <taxon>Bacillota</taxon>
        <taxon>Clostridia</taxon>
        <taxon>Caldicoprobacterales</taxon>
        <taxon>Caldicoprobacteraceae</taxon>
        <taxon>Caldicoprobacter</taxon>
    </lineage>
</organism>
<evidence type="ECO:0000256" key="2">
    <source>
        <dbReference type="HAMAP-Rule" id="MF_01539"/>
    </source>
</evidence>
<name>A0A1I5WE86_9FIRM</name>
<gene>
    <name evidence="2" type="primary">tmcAL</name>
    <name evidence="3" type="ORF">SAMN05444406_1164</name>
</gene>
<protein>
    <recommendedName>
        <fullName evidence="2">tRNA(Met) cytidine acetate ligase</fullName>
        <ecNumber evidence="2">6.3.4.-</ecNumber>
    </recommendedName>
</protein>
<dbReference type="EMBL" id="FOXR01000016">
    <property type="protein sequence ID" value="SFQ17666.1"/>
    <property type="molecule type" value="Genomic_DNA"/>
</dbReference>
<keyword evidence="2" id="KW-0436">Ligase</keyword>
<dbReference type="GO" id="GO:0005737">
    <property type="term" value="C:cytoplasm"/>
    <property type="evidence" value="ECO:0007669"/>
    <property type="project" value="UniProtKB-SubCell"/>
</dbReference>
<comment type="similarity">
    <text evidence="2">Belongs to the TmcAL family.</text>
</comment>
<sequence length="419" mass="47243">MKVLGIIAEYNPFHNGHMYHLKSSLELIDPDYTIVAMSGHFTQRGEAAIIDKWERAEMALKNGVDIVVELPAAYSSQTAELFAYGGVQLLNHTGVVTHISFGSEIGQIQPLAEIARILADEPPPFKALLKQYLDQGLSFPQARHRAIKEHAKRSGLGFSESQWEKIINSSNSILAIEYLKALYRTNSSIIPVTIQRIGAPYNAQEMSGEVSSATAIRNELLRQKCWDSISRAMPQASFKILKCAVESGKGPVTNSSLEQLLLGKIRSMPLEEIKHLMDVDEGLENRIKECALKAATLDEFMALAKTRRYVYTRLQRILIHALLGITRERVERFRRAGGPQYLRILGFSKRAIPLLKQLKQNARVPIITKAAHYHRILESPVAREMFDIDVLATNLYSLGIPDPRYRRGNRDFTEKIRIV</sequence>
<feature type="binding site" evidence="2">
    <location>
        <position position="102"/>
    </location>
    <ligand>
        <name>ATP</name>
        <dbReference type="ChEBI" id="CHEBI:30616"/>
    </ligand>
</feature>
<evidence type="ECO:0000256" key="1">
    <source>
        <dbReference type="ARBA" id="ARBA00022694"/>
    </source>
</evidence>
<evidence type="ECO:0000313" key="3">
    <source>
        <dbReference type="EMBL" id="SFQ17666.1"/>
    </source>
</evidence>
<keyword evidence="1 2" id="KW-0819">tRNA processing</keyword>
<feature type="binding site" evidence="2">
    <location>
        <begin position="196"/>
        <end position="197"/>
    </location>
    <ligand>
        <name>ATP</name>
        <dbReference type="ChEBI" id="CHEBI:30616"/>
    </ligand>
</feature>
<keyword evidence="2" id="KW-0963">Cytoplasm</keyword>
<feature type="binding site" evidence="2">
    <location>
        <begin position="7"/>
        <end position="20"/>
    </location>
    <ligand>
        <name>ATP</name>
        <dbReference type="ChEBI" id="CHEBI:30616"/>
    </ligand>
</feature>
<comment type="function">
    <text evidence="2">Catalyzes the formation of N(4)-acetylcytidine (ac(4)C) at the wobble position of elongator tRNA(Met), using acetate and ATP as substrates. First activates an acetate ion to form acetyladenylate (Ac-AMP) and then transfers the acetyl group to tRNA to form ac(4)C34.</text>
</comment>
<keyword evidence="3" id="KW-0808">Transferase</keyword>
<dbReference type="GO" id="GO:0000049">
    <property type="term" value="F:tRNA binding"/>
    <property type="evidence" value="ECO:0007669"/>
    <property type="project" value="UniProtKB-KW"/>
</dbReference>
<proteinExistence type="inferred from homology"/>
<dbReference type="Proteomes" id="UP000198577">
    <property type="component" value="Unassembled WGS sequence"/>
</dbReference>
<dbReference type="NCBIfam" id="NF010191">
    <property type="entry name" value="PRK13670.1"/>
    <property type="match status" value="1"/>
</dbReference>
<accession>A0A1I5WE86</accession>
<dbReference type="Pfam" id="PF05636">
    <property type="entry name" value="HIGH_NTase1"/>
    <property type="match status" value="1"/>
</dbReference>
<dbReference type="PANTHER" id="PTHR37825">
    <property type="entry name" value="TRNA(MET) CYTIDINE ACETATE LIGASE"/>
    <property type="match status" value="1"/>
</dbReference>
<dbReference type="GO" id="GO:0016879">
    <property type="term" value="F:ligase activity, forming carbon-nitrogen bonds"/>
    <property type="evidence" value="ECO:0007669"/>
    <property type="project" value="UniProtKB-UniRule"/>
</dbReference>
<keyword evidence="2" id="KW-0820">tRNA-binding</keyword>
<evidence type="ECO:0000313" key="4">
    <source>
        <dbReference type="Proteomes" id="UP000198577"/>
    </source>
</evidence>
<keyword evidence="2" id="KW-0067">ATP-binding</keyword>
<dbReference type="GO" id="GO:0005524">
    <property type="term" value="F:ATP binding"/>
    <property type="evidence" value="ECO:0007669"/>
    <property type="project" value="UniProtKB-KW"/>
</dbReference>
<dbReference type="HAMAP" id="MF_01539">
    <property type="entry name" value="TmcAL"/>
    <property type="match status" value="1"/>
</dbReference>